<keyword evidence="4 8" id="KW-0819">tRNA processing</keyword>
<evidence type="ECO:0000256" key="1">
    <source>
        <dbReference type="ARBA" id="ARBA00004496"/>
    </source>
</evidence>
<dbReference type="GO" id="GO:0005524">
    <property type="term" value="F:ATP binding"/>
    <property type="evidence" value="ECO:0007669"/>
    <property type="project" value="UniProtKB-UniRule"/>
</dbReference>
<keyword evidence="5 8" id="KW-0547">Nucleotide-binding</keyword>
<protein>
    <recommendedName>
        <fullName evidence="8">tRNA(Ile)-lysidine synthase</fullName>
        <ecNumber evidence="8">6.3.4.19</ecNumber>
    </recommendedName>
    <alternativeName>
        <fullName evidence="8">tRNA(Ile)-2-lysyl-cytidine synthase</fullName>
    </alternativeName>
    <alternativeName>
        <fullName evidence="8">tRNA(Ile)-lysidine synthetase</fullName>
    </alternativeName>
</protein>
<keyword evidence="6 8" id="KW-0067">ATP-binding</keyword>
<dbReference type="RefSeq" id="WP_091624880.1">
    <property type="nucleotide sequence ID" value="NZ_FNZN01000005.1"/>
</dbReference>
<evidence type="ECO:0000256" key="3">
    <source>
        <dbReference type="ARBA" id="ARBA00022598"/>
    </source>
</evidence>
<dbReference type="InterPro" id="IPR014729">
    <property type="entry name" value="Rossmann-like_a/b/a_fold"/>
</dbReference>
<organism evidence="10 11">
    <name type="scientific">Maribacter orientalis</name>
    <dbReference type="NCBI Taxonomy" id="228957"/>
    <lineage>
        <taxon>Bacteria</taxon>
        <taxon>Pseudomonadati</taxon>
        <taxon>Bacteroidota</taxon>
        <taxon>Flavobacteriia</taxon>
        <taxon>Flavobacteriales</taxon>
        <taxon>Flavobacteriaceae</taxon>
        <taxon>Maribacter</taxon>
    </lineage>
</organism>
<comment type="subcellular location">
    <subcellularLocation>
        <location evidence="1 8">Cytoplasm</location>
    </subcellularLocation>
</comment>
<dbReference type="CDD" id="cd01992">
    <property type="entry name" value="TilS_N"/>
    <property type="match status" value="1"/>
</dbReference>
<dbReference type="HAMAP" id="MF_01161">
    <property type="entry name" value="tRNA_Ile_lys_synt"/>
    <property type="match status" value="1"/>
</dbReference>
<comment type="similarity">
    <text evidence="8">Belongs to the tRNA(Ile)-lysidine synthase family.</text>
</comment>
<feature type="binding site" evidence="8">
    <location>
        <begin position="26"/>
        <end position="31"/>
    </location>
    <ligand>
        <name>ATP</name>
        <dbReference type="ChEBI" id="CHEBI:30616"/>
    </ligand>
</feature>
<feature type="domain" description="Lysidine-tRNA(Ile) synthetase C-terminal" evidence="9">
    <location>
        <begin position="361"/>
        <end position="433"/>
    </location>
</feature>
<dbReference type="Pfam" id="PF11734">
    <property type="entry name" value="TilS_C"/>
    <property type="match status" value="1"/>
</dbReference>
<dbReference type="InterPro" id="IPR012796">
    <property type="entry name" value="Lysidine-tRNA-synth_C"/>
</dbReference>
<dbReference type="Proteomes" id="UP000198990">
    <property type="component" value="Unassembled WGS sequence"/>
</dbReference>
<dbReference type="InterPro" id="IPR012094">
    <property type="entry name" value="tRNA_Ile_lys_synt"/>
</dbReference>
<gene>
    <name evidence="8" type="primary">tilS</name>
    <name evidence="10" type="ORF">SAMN04488008_105175</name>
</gene>
<keyword evidence="11" id="KW-1185">Reference proteome</keyword>
<keyword evidence="2 8" id="KW-0963">Cytoplasm</keyword>
<dbReference type="GO" id="GO:0006400">
    <property type="term" value="P:tRNA modification"/>
    <property type="evidence" value="ECO:0007669"/>
    <property type="project" value="UniProtKB-UniRule"/>
</dbReference>
<evidence type="ECO:0000256" key="7">
    <source>
        <dbReference type="ARBA" id="ARBA00048539"/>
    </source>
</evidence>
<name>A0A1H7SYZ7_9FLAO</name>
<keyword evidence="3 8" id="KW-0436">Ligase</keyword>
<proteinExistence type="inferred from homology"/>
<comment type="domain">
    <text evidence="8">The N-terminal region contains the highly conserved SGGXDS motif, predicted to be a P-loop motif involved in ATP binding.</text>
</comment>
<dbReference type="EC" id="6.3.4.19" evidence="8"/>
<evidence type="ECO:0000256" key="5">
    <source>
        <dbReference type="ARBA" id="ARBA00022741"/>
    </source>
</evidence>
<dbReference type="AlphaFoldDB" id="A0A1H7SYZ7"/>
<dbReference type="GO" id="GO:0005737">
    <property type="term" value="C:cytoplasm"/>
    <property type="evidence" value="ECO:0007669"/>
    <property type="project" value="UniProtKB-SubCell"/>
</dbReference>
<comment type="function">
    <text evidence="8">Ligates lysine onto the cytidine present at position 34 of the AUA codon-specific tRNA(Ile) that contains the anticodon CAU, in an ATP-dependent manner. Cytidine is converted to lysidine, thus changing the amino acid specificity of the tRNA from methionine to isoleucine.</text>
</comment>
<evidence type="ECO:0000259" key="9">
    <source>
        <dbReference type="SMART" id="SM00977"/>
    </source>
</evidence>
<evidence type="ECO:0000313" key="11">
    <source>
        <dbReference type="Proteomes" id="UP000198990"/>
    </source>
</evidence>
<dbReference type="STRING" id="228957.SAMN04488008_105175"/>
<evidence type="ECO:0000256" key="8">
    <source>
        <dbReference type="HAMAP-Rule" id="MF_01161"/>
    </source>
</evidence>
<dbReference type="NCBIfam" id="TIGR02432">
    <property type="entry name" value="lysidine_TilS_N"/>
    <property type="match status" value="1"/>
</dbReference>
<dbReference type="InterPro" id="IPR011063">
    <property type="entry name" value="TilS/TtcA_N"/>
</dbReference>
<reference evidence="11" key="1">
    <citation type="submission" date="2016-10" db="EMBL/GenBank/DDBJ databases">
        <authorList>
            <person name="Varghese N."/>
            <person name="Submissions S."/>
        </authorList>
    </citation>
    <scope>NUCLEOTIDE SEQUENCE [LARGE SCALE GENOMIC DNA]</scope>
    <source>
        <strain evidence="11">DSM 16471</strain>
    </source>
</reference>
<evidence type="ECO:0000313" key="10">
    <source>
        <dbReference type="EMBL" id="SEL77813.1"/>
    </source>
</evidence>
<dbReference type="OrthoDB" id="9807403at2"/>
<sequence>MLKAFKKHIVDSFPELLDSHFIIACSGGLDSMVLTDLCHQAQLQFSLAHCNFKLRGEDSDGDENFVREYGDKLGVVVYVTHFDTIGFVNQHKVSIQMAARELRYAWFEQLLVQHTIPYVLTAHHANDNLETFLINLSRGTGIDGLTGIPAKTAILRRPLLPFTRQELESFAQVQKLKWREDASNTDTKYLRNKIRLEIIPKLNELHPTFSDNFNNTIHYLSQTETIASAYLQKLKEELFVEINGRFEISISRLKILNPLSTYLFGLFNAYGFKELENLEALLDGLSGKQLVSSTHVLVKNRDVLLLSLIDKKEKDEQEFLINENLVEINHPLTLKFSVVPERYNNSAKEIFVQKNKLKYPLVIRKWEKGDYFYPLGLNHKKKLSKFFKDEKVDVLTKEEIWLLCSNEQIVWVIGMRADHRFRVENSTEEILKIEMI</sequence>
<evidence type="ECO:0000256" key="4">
    <source>
        <dbReference type="ARBA" id="ARBA00022694"/>
    </source>
</evidence>
<evidence type="ECO:0000256" key="6">
    <source>
        <dbReference type="ARBA" id="ARBA00022840"/>
    </source>
</evidence>
<evidence type="ECO:0000256" key="2">
    <source>
        <dbReference type="ARBA" id="ARBA00022490"/>
    </source>
</evidence>
<dbReference type="Pfam" id="PF01171">
    <property type="entry name" value="ATP_bind_3"/>
    <property type="match status" value="1"/>
</dbReference>
<dbReference type="NCBIfam" id="TIGR02433">
    <property type="entry name" value="lysidine_TilS_C"/>
    <property type="match status" value="1"/>
</dbReference>
<accession>A0A1H7SYZ7</accession>
<dbReference type="SMART" id="SM00977">
    <property type="entry name" value="TilS_C"/>
    <property type="match status" value="1"/>
</dbReference>
<dbReference type="EMBL" id="FNZN01000005">
    <property type="protein sequence ID" value="SEL77813.1"/>
    <property type="molecule type" value="Genomic_DNA"/>
</dbReference>
<dbReference type="PANTHER" id="PTHR43033:SF1">
    <property type="entry name" value="TRNA(ILE)-LYSIDINE SYNTHASE-RELATED"/>
    <property type="match status" value="1"/>
</dbReference>
<dbReference type="SUPFAM" id="SSF56037">
    <property type="entry name" value="PheT/TilS domain"/>
    <property type="match status" value="1"/>
</dbReference>
<dbReference type="InterPro" id="IPR012795">
    <property type="entry name" value="tRNA_Ile_lys_synt_N"/>
</dbReference>
<dbReference type="GO" id="GO:0032267">
    <property type="term" value="F:tRNA(Ile)-lysidine synthase activity"/>
    <property type="evidence" value="ECO:0007669"/>
    <property type="project" value="UniProtKB-EC"/>
</dbReference>
<dbReference type="Gene3D" id="3.40.50.620">
    <property type="entry name" value="HUPs"/>
    <property type="match status" value="1"/>
</dbReference>
<dbReference type="PANTHER" id="PTHR43033">
    <property type="entry name" value="TRNA(ILE)-LYSIDINE SYNTHASE-RELATED"/>
    <property type="match status" value="1"/>
</dbReference>
<comment type="catalytic activity">
    <reaction evidence="7 8">
        <text>cytidine(34) in tRNA(Ile2) + L-lysine + ATP = lysidine(34) in tRNA(Ile2) + AMP + diphosphate + H(+)</text>
        <dbReference type="Rhea" id="RHEA:43744"/>
        <dbReference type="Rhea" id="RHEA-COMP:10625"/>
        <dbReference type="Rhea" id="RHEA-COMP:10670"/>
        <dbReference type="ChEBI" id="CHEBI:15378"/>
        <dbReference type="ChEBI" id="CHEBI:30616"/>
        <dbReference type="ChEBI" id="CHEBI:32551"/>
        <dbReference type="ChEBI" id="CHEBI:33019"/>
        <dbReference type="ChEBI" id="CHEBI:82748"/>
        <dbReference type="ChEBI" id="CHEBI:83665"/>
        <dbReference type="ChEBI" id="CHEBI:456215"/>
        <dbReference type="EC" id="6.3.4.19"/>
    </reaction>
</comment>
<dbReference type="SUPFAM" id="SSF52402">
    <property type="entry name" value="Adenine nucleotide alpha hydrolases-like"/>
    <property type="match status" value="1"/>
</dbReference>